<dbReference type="Gene3D" id="1.10.472.10">
    <property type="entry name" value="Cyclin-like"/>
    <property type="match status" value="2"/>
</dbReference>
<dbReference type="InterPro" id="IPR013763">
    <property type="entry name" value="Cyclin-like_dom"/>
</dbReference>
<dbReference type="InterPro" id="IPR043198">
    <property type="entry name" value="Cyclin/Ssn8"/>
</dbReference>
<evidence type="ECO:0000313" key="9">
    <source>
        <dbReference type="EMBL" id="GAQ91238.1"/>
    </source>
</evidence>
<keyword evidence="4" id="KW-0131">Cell cycle</keyword>
<dbReference type="OrthoDB" id="10264655at2759"/>
<feature type="domain" description="Cyclin-like" evidence="8">
    <location>
        <begin position="125"/>
        <end position="230"/>
    </location>
</feature>
<dbReference type="EMBL" id="DF237698">
    <property type="protein sequence ID" value="GAQ91238.1"/>
    <property type="molecule type" value="Genomic_DNA"/>
</dbReference>
<keyword evidence="3 6" id="KW-0195">Cyclin</keyword>
<sequence length="535" mass="61043">MQERIAYFDPVPVLHFSCSPVCVLKPSPSKVLVNVTEESCRDKIVDSLIVIGGKEAVLSSSSGKARRLLQWCCRVSKEGKHLAWIMIYTTLDTFYLSDEQLADSPSRKDGIDEKTETALRLYGCELIQEGCILLRLPQAVAATGQVVLHRFYCKKSLAKFNVKRVAASCVWLAAKLEEALSPRRTKDFLNVFHRIEQRREGRLPEHLDYYSKKYDEVKMDLIRTERHILKEMGFICHVEHPHKFILLYLQNLDASRELMQEAWSLANDSLRTTLCVRFKSETVACGVIYAAARRLRVPLPENPPWLEAFAVKQQNVDKVVRALAHLFRQPKPQYIEVGKENRSFVLSSRAWSPPPAIQELRETLKPASGSEGSMAGAAILPPPPADPPGPSSSSRDEAPTSERPPETVPGGDATQEKEKRSRSPEERSKRPVEGPGRDRDRSRDRERPGDVDRGLARVRESDRDRDRSREGGRDSRDSRDRGSRDLADRLGERERRPDKHRPPSGRDRDGRPLYMPREKDKGHRHHPYERPGYKR</sequence>
<name>A0A1Y1ISS5_KLENI</name>
<evidence type="ECO:0000313" key="10">
    <source>
        <dbReference type="Proteomes" id="UP000054558"/>
    </source>
</evidence>
<organism evidence="9 10">
    <name type="scientific">Klebsormidium nitens</name>
    <name type="common">Green alga</name>
    <name type="synonym">Ulothrix nitens</name>
    <dbReference type="NCBI Taxonomy" id="105231"/>
    <lineage>
        <taxon>Eukaryota</taxon>
        <taxon>Viridiplantae</taxon>
        <taxon>Streptophyta</taxon>
        <taxon>Klebsormidiophyceae</taxon>
        <taxon>Klebsormidiales</taxon>
        <taxon>Klebsormidiaceae</taxon>
        <taxon>Klebsormidium</taxon>
    </lineage>
</organism>
<dbReference type="STRING" id="105231.A0A1Y1ISS5"/>
<dbReference type="FunFam" id="1.10.472.10:FF:000068">
    <property type="entry name" value="Cyclin-L1-1 isoform A"/>
    <property type="match status" value="1"/>
</dbReference>
<feature type="compositionally biased region" description="Low complexity" evidence="7">
    <location>
        <begin position="367"/>
        <end position="379"/>
    </location>
</feature>
<feature type="domain" description="Cyclin-like" evidence="8">
    <location>
        <begin position="243"/>
        <end position="325"/>
    </location>
</feature>
<comment type="similarity">
    <text evidence="1">Belongs to the cyclin family. Cyclin L subfamily.</text>
</comment>
<dbReference type="GO" id="GO:0006357">
    <property type="term" value="P:regulation of transcription by RNA polymerase II"/>
    <property type="evidence" value="ECO:0007669"/>
    <property type="project" value="InterPro"/>
</dbReference>
<dbReference type="SUPFAM" id="SSF47954">
    <property type="entry name" value="Cyclin-like"/>
    <property type="match status" value="2"/>
</dbReference>
<protein>
    <recommendedName>
        <fullName evidence="5">Cyclin-L1-1</fullName>
    </recommendedName>
</protein>
<feature type="compositionally biased region" description="Pro residues" evidence="7">
    <location>
        <begin position="380"/>
        <end position="390"/>
    </location>
</feature>
<evidence type="ECO:0000256" key="2">
    <source>
        <dbReference type="ARBA" id="ARBA00022618"/>
    </source>
</evidence>
<dbReference type="GO" id="GO:0051301">
    <property type="term" value="P:cell division"/>
    <property type="evidence" value="ECO:0007669"/>
    <property type="project" value="UniProtKB-KW"/>
</dbReference>
<dbReference type="GO" id="GO:0005634">
    <property type="term" value="C:nucleus"/>
    <property type="evidence" value="ECO:0000318"/>
    <property type="project" value="GO_Central"/>
</dbReference>
<gene>
    <name evidence="9" type="ORF">KFL_007490070</name>
</gene>
<dbReference type="Pfam" id="PF21797">
    <property type="entry name" value="CycT2-like_C"/>
    <property type="match status" value="1"/>
</dbReference>
<dbReference type="AlphaFoldDB" id="A0A1Y1ISS5"/>
<evidence type="ECO:0000256" key="4">
    <source>
        <dbReference type="ARBA" id="ARBA00023306"/>
    </source>
</evidence>
<feature type="region of interest" description="Disordered" evidence="7">
    <location>
        <begin position="365"/>
        <end position="535"/>
    </location>
</feature>
<reference evidence="9 10" key="1">
    <citation type="journal article" date="2014" name="Nat. Commun.">
        <title>Klebsormidium flaccidum genome reveals primary factors for plant terrestrial adaptation.</title>
        <authorList>
            <person name="Hori K."/>
            <person name="Maruyama F."/>
            <person name="Fujisawa T."/>
            <person name="Togashi T."/>
            <person name="Yamamoto N."/>
            <person name="Seo M."/>
            <person name="Sato S."/>
            <person name="Yamada T."/>
            <person name="Mori H."/>
            <person name="Tajima N."/>
            <person name="Moriyama T."/>
            <person name="Ikeuchi M."/>
            <person name="Watanabe M."/>
            <person name="Wada H."/>
            <person name="Kobayashi K."/>
            <person name="Saito M."/>
            <person name="Masuda T."/>
            <person name="Sasaki-Sekimoto Y."/>
            <person name="Mashiguchi K."/>
            <person name="Awai K."/>
            <person name="Shimojima M."/>
            <person name="Masuda S."/>
            <person name="Iwai M."/>
            <person name="Nobusawa T."/>
            <person name="Narise T."/>
            <person name="Kondo S."/>
            <person name="Saito H."/>
            <person name="Sato R."/>
            <person name="Murakawa M."/>
            <person name="Ihara Y."/>
            <person name="Oshima-Yamada Y."/>
            <person name="Ohtaka K."/>
            <person name="Satoh M."/>
            <person name="Sonobe K."/>
            <person name="Ishii M."/>
            <person name="Ohtani R."/>
            <person name="Kanamori-Sato M."/>
            <person name="Honoki R."/>
            <person name="Miyazaki D."/>
            <person name="Mochizuki H."/>
            <person name="Umetsu J."/>
            <person name="Higashi K."/>
            <person name="Shibata D."/>
            <person name="Kamiya Y."/>
            <person name="Sato N."/>
            <person name="Nakamura Y."/>
            <person name="Tabata S."/>
            <person name="Ida S."/>
            <person name="Kurokawa K."/>
            <person name="Ohta H."/>
        </authorList>
    </citation>
    <scope>NUCLEOTIDE SEQUENCE [LARGE SCALE GENOMIC DNA]</scope>
    <source>
        <strain evidence="9 10">NIES-2285</strain>
    </source>
</reference>
<proteinExistence type="inferred from homology"/>
<keyword evidence="2" id="KW-0132">Cell division</keyword>
<dbReference type="PIRSF" id="PIRSF036580">
    <property type="entry name" value="Cyclin_L"/>
    <property type="match status" value="1"/>
</dbReference>
<dbReference type="InterPro" id="IPR006671">
    <property type="entry name" value="Cyclin_N"/>
</dbReference>
<evidence type="ECO:0000256" key="1">
    <source>
        <dbReference type="ARBA" id="ARBA00010589"/>
    </source>
</evidence>
<feature type="compositionally biased region" description="Basic and acidic residues" evidence="7">
    <location>
        <begin position="414"/>
        <end position="521"/>
    </location>
</feature>
<dbReference type="SMART" id="SM00385">
    <property type="entry name" value="CYCLIN"/>
    <property type="match status" value="2"/>
</dbReference>
<evidence type="ECO:0000256" key="3">
    <source>
        <dbReference type="ARBA" id="ARBA00023127"/>
    </source>
</evidence>
<keyword evidence="10" id="KW-1185">Reference proteome</keyword>
<evidence type="ECO:0000256" key="6">
    <source>
        <dbReference type="RuleBase" id="RU000383"/>
    </source>
</evidence>
<dbReference type="OMA" id="GHKHRDG"/>
<accession>A0A1Y1ISS5</accession>
<dbReference type="Proteomes" id="UP000054558">
    <property type="component" value="Unassembled WGS sequence"/>
</dbReference>
<evidence type="ECO:0000256" key="7">
    <source>
        <dbReference type="SAM" id="MobiDB-lite"/>
    </source>
</evidence>
<evidence type="ECO:0000256" key="5">
    <source>
        <dbReference type="ARBA" id="ARBA00073269"/>
    </source>
</evidence>
<evidence type="ECO:0000259" key="8">
    <source>
        <dbReference type="SMART" id="SM00385"/>
    </source>
</evidence>
<dbReference type="InterPro" id="IPR036915">
    <property type="entry name" value="Cyclin-like_sf"/>
</dbReference>
<feature type="compositionally biased region" description="Basic and acidic residues" evidence="7">
    <location>
        <begin position="394"/>
        <end position="405"/>
    </location>
</feature>
<dbReference type="Pfam" id="PF00134">
    <property type="entry name" value="Cyclin_N"/>
    <property type="match status" value="1"/>
</dbReference>
<dbReference type="GO" id="GO:0016538">
    <property type="term" value="F:cyclin-dependent protein serine/threonine kinase regulator activity"/>
    <property type="evidence" value="ECO:0000318"/>
    <property type="project" value="GO_Central"/>
</dbReference>
<dbReference type="FunFam" id="1.10.472.10:FF:000031">
    <property type="entry name" value="cyclin-L1-1-like isoform X1"/>
    <property type="match status" value="1"/>
</dbReference>
<dbReference type="PANTHER" id="PTHR10026">
    <property type="entry name" value="CYCLIN"/>
    <property type="match status" value="1"/>
</dbReference>